<dbReference type="Pfam" id="PF12850">
    <property type="entry name" value="Metallophos_2"/>
    <property type="match status" value="1"/>
</dbReference>
<name>A0AB73T3U9_9FIRM</name>
<dbReference type="GO" id="GO:0005737">
    <property type="term" value="C:cytoplasm"/>
    <property type="evidence" value="ECO:0007669"/>
    <property type="project" value="TreeGrafter"/>
</dbReference>
<dbReference type="PANTHER" id="PTHR42850:SF2">
    <property type="entry name" value="BLL5683 PROTEIN"/>
    <property type="match status" value="1"/>
</dbReference>
<evidence type="ECO:0000259" key="2">
    <source>
        <dbReference type="Pfam" id="PF12850"/>
    </source>
</evidence>
<dbReference type="InterPro" id="IPR024654">
    <property type="entry name" value="Calcineurin-like_PHP_lpxH"/>
</dbReference>
<proteinExistence type="inferred from homology"/>
<dbReference type="Proteomes" id="UP000245412">
    <property type="component" value="Unassembled WGS sequence"/>
</dbReference>
<dbReference type="CDD" id="cd00838">
    <property type="entry name" value="MPP_superfamily"/>
    <property type="match status" value="1"/>
</dbReference>
<accession>A0AB73T3U9</accession>
<reference evidence="3 4" key="1">
    <citation type="submission" date="2018-05" db="EMBL/GenBank/DDBJ databases">
        <authorList>
            <person name="Goeker M."/>
            <person name="Huntemann M."/>
            <person name="Clum A."/>
            <person name="Pillay M."/>
            <person name="Palaniappan K."/>
            <person name="Varghese N."/>
            <person name="Mikhailova N."/>
            <person name="Stamatis D."/>
            <person name="Reddy T."/>
            <person name="Daum C."/>
            <person name="Shapiro N."/>
            <person name="Ivanova N."/>
            <person name="Kyrpides N."/>
            <person name="Woyke T."/>
        </authorList>
    </citation>
    <scope>NUCLEOTIDE SEQUENCE [LARGE SCALE GENOMIC DNA]</scope>
    <source>
        <strain evidence="3 4">DSM 26524</strain>
    </source>
</reference>
<evidence type="ECO:0000313" key="4">
    <source>
        <dbReference type="Proteomes" id="UP000245412"/>
    </source>
</evidence>
<keyword evidence="4" id="KW-1185">Reference proteome</keyword>
<gene>
    <name evidence="3" type="ORF">C7383_106155</name>
</gene>
<dbReference type="GO" id="GO:0016791">
    <property type="term" value="F:phosphatase activity"/>
    <property type="evidence" value="ECO:0007669"/>
    <property type="project" value="TreeGrafter"/>
</dbReference>
<dbReference type="SUPFAM" id="SSF56300">
    <property type="entry name" value="Metallo-dependent phosphatases"/>
    <property type="match status" value="1"/>
</dbReference>
<protein>
    <submittedName>
        <fullName evidence="3">Phosphoesterase</fullName>
    </submittedName>
</protein>
<comment type="caution">
    <text evidence="3">The sequence shown here is derived from an EMBL/GenBank/DDBJ whole genome shotgun (WGS) entry which is preliminary data.</text>
</comment>
<sequence length="288" mass="32881">MDIGVLSDIHGNYIALQSCLSFLLRQNIRTFIFLGDYAGELAYPEKTMQILYDMDKQYECYFVRGNKEDYWLNYRLAGEKGWKEGDSTTGSLLYTYRHLTGRDLSFFEALQHAGRVTVKGKLDITICHGSPNKVNEKLLPDSQRTYEIMDMADTSVILCGHTHIQDRIEYGGKLVLNPGSVGVPLSSRGKSQFLILHDTAEGWSEEFCSLEYDVEKVIRELYESGLDKMAPSWCRITENMLRKGNISHGEVLNRAMELCRTETGQCSWPDIPEIFWEKAMGENKEGGR</sequence>
<feature type="domain" description="Calcineurin-like phosphoesterase" evidence="2">
    <location>
        <begin position="1"/>
        <end position="196"/>
    </location>
</feature>
<dbReference type="InterPro" id="IPR050126">
    <property type="entry name" value="Ap4A_hydrolase"/>
</dbReference>
<dbReference type="EMBL" id="QGGY01000006">
    <property type="protein sequence ID" value="PWJ75585.1"/>
    <property type="molecule type" value="Genomic_DNA"/>
</dbReference>
<dbReference type="Gene3D" id="3.60.21.10">
    <property type="match status" value="1"/>
</dbReference>
<dbReference type="PANTHER" id="PTHR42850">
    <property type="entry name" value="METALLOPHOSPHOESTERASE"/>
    <property type="match status" value="1"/>
</dbReference>
<dbReference type="AlphaFoldDB" id="A0AB73T3U9"/>
<comment type="similarity">
    <text evidence="1">Belongs to the metallophosphoesterase superfamily. YfcE family.</text>
</comment>
<dbReference type="InterPro" id="IPR029052">
    <property type="entry name" value="Metallo-depent_PP-like"/>
</dbReference>
<dbReference type="RefSeq" id="WP_109626519.1">
    <property type="nucleotide sequence ID" value="NZ_JANKBI010000004.1"/>
</dbReference>
<organism evidence="3 4">
    <name type="scientific">Murimonas intestini</name>
    <dbReference type="NCBI Taxonomy" id="1337051"/>
    <lineage>
        <taxon>Bacteria</taxon>
        <taxon>Bacillati</taxon>
        <taxon>Bacillota</taxon>
        <taxon>Clostridia</taxon>
        <taxon>Lachnospirales</taxon>
        <taxon>Lachnospiraceae</taxon>
        <taxon>Murimonas</taxon>
    </lineage>
</organism>
<evidence type="ECO:0000313" key="3">
    <source>
        <dbReference type="EMBL" id="PWJ75585.1"/>
    </source>
</evidence>
<evidence type="ECO:0000256" key="1">
    <source>
        <dbReference type="ARBA" id="ARBA00008950"/>
    </source>
</evidence>